<protein>
    <recommendedName>
        <fullName evidence="1">DUF7779 domain-containing protein</fullName>
    </recommendedName>
</protein>
<evidence type="ECO:0000313" key="2">
    <source>
        <dbReference type="EMBL" id="KAF7554591.1"/>
    </source>
</evidence>
<feature type="domain" description="DUF7779" evidence="1">
    <location>
        <begin position="66"/>
        <end position="164"/>
    </location>
</feature>
<reference evidence="2" key="1">
    <citation type="submission" date="2020-03" db="EMBL/GenBank/DDBJ databases">
        <title>Draft Genome Sequence of Cylindrodendrum hubeiense.</title>
        <authorList>
            <person name="Buettner E."/>
            <person name="Kellner H."/>
        </authorList>
    </citation>
    <scope>NUCLEOTIDE SEQUENCE</scope>
    <source>
        <strain evidence="2">IHI 201604</strain>
    </source>
</reference>
<dbReference type="Proteomes" id="UP000722485">
    <property type="component" value="Unassembled WGS sequence"/>
</dbReference>
<dbReference type="AlphaFoldDB" id="A0A9P5HC28"/>
<dbReference type="EMBL" id="JAANBB010000030">
    <property type="protein sequence ID" value="KAF7554591.1"/>
    <property type="molecule type" value="Genomic_DNA"/>
</dbReference>
<dbReference type="InterPro" id="IPR056681">
    <property type="entry name" value="DUF7779"/>
</dbReference>
<proteinExistence type="predicted"/>
<accession>A0A9P5HC28</accession>
<evidence type="ECO:0000313" key="3">
    <source>
        <dbReference type="Proteomes" id="UP000722485"/>
    </source>
</evidence>
<organism evidence="2 3">
    <name type="scientific">Cylindrodendrum hubeiense</name>
    <dbReference type="NCBI Taxonomy" id="595255"/>
    <lineage>
        <taxon>Eukaryota</taxon>
        <taxon>Fungi</taxon>
        <taxon>Dikarya</taxon>
        <taxon>Ascomycota</taxon>
        <taxon>Pezizomycotina</taxon>
        <taxon>Sordariomycetes</taxon>
        <taxon>Hypocreomycetidae</taxon>
        <taxon>Hypocreales</taxon>
        <taxon>Nectriaceae</taxon>
        <taxon>Cylindrodendrum</taxon>
    </lineage>
</organism>
<sequence length="272" mass="30504">MCGLGYLPLAIVQASIFILECDCTLEEFQELYHSAHQSNQSISDLETSSVNLFYEYSLATVWRVSILKLGKNALKLLRLMSYFDPHGVPEFLLWEGSKKSGVPSLKFLKRGFPYHTAVQELISRGLIIKAETSAVAGYGATKARSLTIHRLVQETVFHQLSEEEQAQLLDDALGSILAHVRTVPPTRSWSRGKMSPRIILEASDWFYWGCACTGLGELDRAEELFQEGLSVAKNIADKKTYKDWRVHIAHNLSLTQSKASFNLISFIGTFGK</sequence>
<name>A0A9P5HC28_9HYPO</name>
<dbReference type="Pfam" id="PF25000">
    <property type="entry name" value="DUF7779"/>
    <property type="match status" value="1"/>
</dbReference>
<evidence type="ECO:0000259" key="1">
    <source>
        <dbReference type="Pfam" id="PF25000"/>
    </source>
</evidence>
<dbReference type="OrthoDB" id="6161812at2759"/>
<gene>
    <name evidence="2" type="ORF">G7Z17_g2758</name>
</gene>
<keyword evidence="3" id="KW-1185">Reference proteome</keyword>
<comment type="caution">
    <text evidence="2">The sequence shown here is derived from an EMBL/GenBank/DDBJ whole genome shotgun (WGS) entry which is preliminary data.</text>
</comment>